<keyword evidence="5" id="KW-1185">Reference proteome</keyword>
<dbReference type="eggNOG" id="ENOG502RCYX">
    <property type="taxonomic scope" value="Eukaryota"/>
</dbReference>
<reference evidence="3" key="2">
    <citation type="submission" date="2013-06" db="EMBL/GenBank/DDBJ databases">
        <authorList>
            <consortium name="DOE Joint Genome Institute"/>
            <person name="Riley R."/>
            <person name="Floudas D."/>
            <person name="Binder M."/>
            <person name="Barry K."/>
            <person name="Blanchette R.A."/>
            <person name="Henrissat B."/>
            <person name="Martinez A.T."/>
            <person name="Otillar R."/>
            <person name="Spatafora J.W."/>
            <person name="Yadav J.S."/>
            <person name="Aerts A."/>
            <person name="Benoit I."/>
            <person name="Boyd A."/>
            <person name="Carlson A."/>
            <person name="Copeland A."/>
            <person name="Coutinho P.M."/>
            <person name="De Vries R.P."/>
            <person name="Ferreira P."/>
            <person name="Findley K."/>
            <person name="Foster B."/>
            <person name="Gaskell J."/>
            <person name="Glotzer D."/>
            <person name="Gorecki P."/>
            <person name="Heitman J."/>
            <person name="Hesse C."/>
            <person name="Hori C."/>
            <person name="Igarashi K."/>
            <person name="Jurgens J.A."/>
            <person name="Kallen N."/>
            <person name="Kersten P."/>
            <person name="Kohler A."/>
            <person name="Kues U."/>
            <person name="Kumar T.K."/>
            <person name="Kuo A."/>
            <person name="LaButti K."/>
            <person name="Larrondo L.F."/>
            <person name="Lindquist E."/>
            <person name="Ling A."/>
            <person name="Lombard V."/>
            <person name="Lucas S."/>
            <person name="Lundell T."/>
            <person name="Martin R."/>
            <person name="McLaughlin D.J."/>
            <person name="Morgenstern I."/>
            <person name="Morin E."/>
            <person name="Murat C."/>
            <person name="Nagy L.G."/>
            <person name="Nolan M."/>
            <person name="Ohm R.A."/>
            <person name="Patyshakuliyeva A."/>
            <person name="Rokas A."/>
            <person name="Ruiz-Duenas F.J."/>
            <person name="Sabat G."/>
            <person name="Salamov A."/>
            <person name="Samejima M."/>
            <person name="Schmutz J."/>
            <person name="Slot J.C."/>
            <person name="St John F."/>
            <person name="Stenlid J."/>
            <person name="Sun H."/>
            <person name="Sun S."/>
            <person name="Syed K."/>
            <person name="Tsang A."/>
            <person name="Wiebenga A."/>
            <person name="Young D."/>
            <person name="Pisabarro A."/>
            <person name="Eastwood D.C."/>
            <person name="Martin F."/>
            <person name="Cullen D."/>
            <person name="Hibbett D.S."/>
            <person name="Grigoriev I.V."/>
        </authorList>
    </citation>
    <scope>NUCLEOTIDE SEQUENCE</scope>
    <source>
        <strain evidence="3">FP-58527 SS1</strain>
    </source>
</reference>
<dbReference type="EMBL" id="KE504250">
    <property type="protein sequence ID" value="EPS93944.1"/>
    <property type="molecule type" value="Genomic_DNA"/>
</dbReference>
<dbReference type="STRING" id="743788.S8F4R3"/>
<dbReference type="Proteomes" id="UP000015241">
    <property type="component" value="Unassembled WGS sequence"/>
</dbReference>
<feature type="compositionally biased region" description="Polar residues" evidence="1">
    <location>
        <begin position="192"/>
        <end position="204"/>
    </location>
</feature>
<evidence type="ECO:0000256" key="1">
    <source>
        <dbReference type="SAM" id="MobiDB-lite"/>
    </source>
</evidence>
<dbReference type="InterPro" id="IPR045341">
    <property type="entry name" value="DUF6532"/>
</dbReference>
<evidence type="ECO:0000259" key="2">
    <source>
        <dbReference type="Pfam" id="PF20149"/>
    </source>
</evidence>
<name>S8F4R3_FOMSC</name>
<dbReference type="Pfam" id="PF20149">
    <property type="entry name" value="DUF6532"/>
    <property type="match status" value="1"/>
</dbReference>
<gene>
    <name evidence="4" type="ORF">FOMPIDRAFT_1045138</name>
    <name evidence="3" type="ORF">FOMPIDRAFT_1055505</name>
</gene>
<dbReference type="AlphaFoldDB" id="S8F4R3"/>
<dbReference type="HOGENOM" id="CLU_424541_0_0_1"/>
<feature type="region of interest" description="Disordered" evidence="1">
    <location>
        <begin position="1"/>
        <end position="282"/>
    </location>
</feature>
<feature type="domain" description="DUF6532" evidence="2">
    <location>
        <begin position="433"/>
        <end position="625"/>
    </location>
</feature>
<reference evidence="3 5" key="1">
    <citation type="journal article" date="2012" name="Science">
        <title>The Paleozoic origin of enzymatic lignin decomposition reconstructed from 31 fungal genomes.</title>
        <authorList>
            <person name="Floudas D."/>
            <person name="Binder M."/>
            <person name="Riley R."/>
            <person name="Barry K."/>
            <person name="Blanchette R.A."/>
            <person name="Henrissat B."/>
            <person name="Martinez A.T."/>
            <person name="Otillar R."/>
            <person name="Spatafora J.W."/>
            <person name="Yadav J.S."/>
            <person name="Aerts A."/>
            <person name="Benoit I."/>
            <person name="Boyd A."/>
            <person name="Carlson A."/>
            <person name="Copeland A."/>
            <person name="Coutinho P.M."/>
            <person name="de Vries R.P."/>
            <person name="Ferreira P."/>
            <person name="Findley K."/>
            <person name="Foster B."/>
            <person name="Gaskell J."/>
            <person name="Glotzer D."/>
            <person name="Gorecki P."/>
            <person name="Heitman J."/>
            <person name="Hesse C."/>
            <person name="Hori C."/>
            <person name="Igarashi K."/>
            <person name="Jurgens J.A."/>
            <person name="Kallen N."/>
            <person name="Kersten P."/>
            <person name="Kohler A."/>
            <person name="Kuees U."/>
            <person name="Kumar T.K.A."/>
            <person name="Kuo A."/>
            <person name="LaButti K."/>
            <person name="Larrondo L.F."/>
            <person name="Lindquist E."/>
            <person name="Ling A."/>
            <person name="Lombard V."/>
            <person name="Lucas S."/>
            <person name="Lundell T."/>
            <person name="Martin R."/>
            <person name="McLaughlin D.J."/>
            <person name="Morgenstern I."/>
            <person name="Morin E."/>
            <person name="Murat C."/>
            <person name="Nagy L.G."/>
            <person name="Nolan M."/>
            <person name="Ohm R.A."/>
            <person name="Patyshakuliyeva A."/>
            <person name="Rokas A."/>
            <person name="Ruiz-Duenas F.J."/>
            <person name="Sabat G."/>
            <person name="Salamov A."/>
            <person name="Samejima M."/>
            <person name="Schmutz J."/>
            <person name="Slot J.C."/>
            <person name="St John F."/>
            <person name="Stenlid J."/>
            <person name="Sun H."/>
            <person name="Sun S."/>
            <person name="Syed K."/>
            <person name="Tsang A."/>
            <person name="Wiebenga A."/>
            <person name="Young D."/>
            <person name="Pisabarro A."/>
            <person name="Eastwood D.C."/>
            <person name="Martin F."/>
            <person name="Cullen D."/>
            <person name="Grigoriev I.V."/>
            <person name="Hibbett D.S."/>
        </authorList>
    </citation>
    <scope>NUCLEOTIDE SEQUENCE</scope>
    <source>
        <strain evidence="5">FP-58527</strain>
        <strain evidence="3">FP-58527 SS1</strain>
    </source>
</reference>
<evidence type="ECO:0000313" key="5">
    <source>
        <dbReference type="Proteomes" id="UP000015241"/>
    </source>
</evidence>
<feature type="compositionally biased region" description="Acidic residues" evidence="1">
    <location>
        <begin position="153"/>
        <end position="175"/>
    </location>
</feature>
<protein>
    <recommendedName>
        <fullName evidence="2">DUF6532 domain-containing protein</fullName>
    </recommendedName>
</protein>
<organism evidence="3 5">
    <name type="scientific">Fomitopsis schrenkii</name>
    <name type="common">Brown rot fungus</name>
    <dbReference type="NCBI Taxonomy" id="2126942"/>
    <lineage>
        <taxon>Eukaryota</taxon>
        <taxon>Fungi</taxon>
        <taxon>Dikarya</taxon>
        <taxon>Basidiomycota</taxon>
        <taxon>Agaricomycotina</taxon>
        <taxon>Agaricomycetes</taxon>
        <taxon>Polyporales</taxon>
        <taxon>Fomitopsis</taxon>
    </lineage>
</organism>
<evidence type="ECO:0000313" key="3">
    <source>
        <dbReference type="EMBL" id="EPS93944.1"/>
    </source>
</evidence>
<feature type="compositionally biased region" description="Low complexity" evidence="1">
    <location>
        <begin position="227"/>
        <end position="243"/>
    </location>
</feature>
<dbReference type="EMBL" id="KE504123">
    <property type="protein sequence ID" value="EPT05839.1"/>
    <property type="molecule type" value="Genomic_DNA"/>
</dbReference>
<accession>S8F4R3</accession>
<sequence length="645" mass="71199">MKKPRKVSQAEAVPLLQEQARNNGSKAEQAKSQESRKRARSVGTDKAKQQDKGRAAASKKNRTRSNADALSVSDTEPRAKKAKVGTSAPAPVASRKSNDNDEFAPAFISDNDSDLDEVLAPPPARPKVLPHASKSYGRSATTASPANLSLSEDQYDDDGEENEDEDALDEDAGEEPESRDMCTDFEAESVRLISSSGSSMTTQDAGDKSDLDEEVCPPKFRLRGQHSRSSSTTSSHPSEPPATDDTSSTAGSFMDPAHVSDEQDRSDSEIEGAASKSRGKSTVYAIRSKASNRVRIDSDESADEECDIPVVPVTKPRNLTKHQQEKLRHEMPEIRSLAPRPSKAHRESVVQDNKTRRARGAWLAHTYLKLKTGYTYAKIDLKPQTAKVYSVVEHAIEVASQLLVFGYDEHRDLSLDTDTLRSMTTPMEMPGMQQMAIDSLHESAEQLKFTGKYDILDRLTRDEYKDYAKPLAAVVAHRMGIIRMHMKKAVTSTVQQTFMFANGGAAKPTPAMLLQHRSYIFPWTSARGFDHTSPYEGPIVARAVQASFFDMQLHRNLGLKFGGLLKSSDEDAPTELEVAPAMVALALTAVESVLADYNLGLSQPSEFNHVGAAAFREHMVQLTEFRHKLATRYHRVMHEMFKFAS</sequence>
<dbReference type="OrthoDB" id="2803562at2759"/>
<proteinExistence type="predicted"/>
<evidence type="ECO:0000313" key="4">
    <source>
        <dbReference type="EMBL" id="EPT05839.1"/>
    </source>
</evidence>
<feature type="compositionally biased region" description="Basic and acidic residues" evidence="1">
    <location>
        <begin position="43"/>
        <end position="54"/>
    </location>
</feature>
<feature type="compositionally biased region" description="Polar residues" evidence="1">
    <location>
        <begin position="136"/>
        <end position="151"/>
    </location>
</feature>
<feature type="compositionally biased region" description="Basic and acidic residues" evidence="1">
    <location>
        <begin position="258"/>
        <end position="268"/>
    </location>
</feature>
<feature type="compositionally biased region" description="Polar residues" evidence="1">
    <location>
        <begin position="64"/>
        <end position="74"/>
    </location>
</feature>